<evidence type="ECO:0000313" key="2">
    <source>
        <dbReference type="EMBL" id="RJY07184.1"/>
    </source>
</evidence>
<dbReference type="EMBL" id="QYYH01000131">
    <property type="protein sequence ID" value="RJY07184.1"/>
    <property type="molecule type" value="Genomic_DNA"/>
</dbReference>
<proteinExistence type="predicted"/>
<dbReference type="OrthoDB" id="5569826at2"/>
<keyword evidence="1" id="KW-0472">Membrane</keyword>
<organism evidence="2 3">
    <name type="scientific">Parashewanella spongiae</name>
    <dbReference type="NCBI Taxonomy" id="342950"/>
    <lineage>
        <taxon>Bacteria</taxon>
        <taxon>Pseudomonadati</taxon>
        <taxon>Pseudomonadota</taxon>
        <taxon>Gammaproteobacteria</taxon>
        <taxon>Alteromonadales</taxon>
        <taxon>Shewanellaceae</taxon>
        <taxon>Parashewanella</taxon>
    </lineage>
</organism>
<dbReference type="AlphaFoldDB" id="A0A3A6TJ33"/>
<keyword evidence="1" id="KW-0812">Transmembrane</keyword>
<keyword evidence="1" id="KW-1133">Transmembrane helix</keyword>
<feature type="transmembrane region" description="Helical" evidence="1">
    <location>
        <begin position="36"/>
        <end position="54"/>
    </location>
</feature>
<feature type="transmembrane region" description="Helical" evidence="1">
    <location>
        <begin position="61"/>
        <end position="80"/>
    </location>
</feature>
<dbReference type="Proteomes" id="UP000273022">
    <property type="component" value="Unassembled WGS sequence"/>
</dbReference>
<protein>
    <submittedName>
        <fullName evidence="2">DUF2069 domain-containing protein</fullName>
    </submittedName>
</protein>
<gene>
    <name evidence="2" type="ORF">D5R81_16355</name>
</gene>
<dbReference type="RefSeq" id="WP_121854696.1">
    <property type="nucleotide sequence ID" value="NZ_CP037952.1"/>
</dbReference>
<name>A0A3A6TJ33_9GAMM</name>
<dbReference type="Pfam" id="PF09842">
    <property type="entry name" value="DUF2069"/>
    <property type="match status" value="1"/>
</dbReference>
<evidence type="ECO:0000256" key="1">
    <source>
        <dbReference type="SAM" id="Phobius"/>
    </source>
</evidence>
<dbReference type="InterPro" id="IPR018643">
    <property type="entry name" value="DUF2069_membrane"/>
</dbReference>
<feature type="transmembrane region" description="Helical" evidence="1">
    <location>
        <begin position="86"/>
        <end position="107"/>
    </location>
</feature>
<accession>A0A3A6TJ33</accession>
<evidence type="ECO:0000313" key="3">
    <source>
        <dbReference type="Proteomes" id="UP000273022"/>
    </source>
</evidence>
<keyword evidence="3" id="KW-1185">Reference proteome</keyword>
<comment type="caution">
    <text evidence="2">The sequence shown here is derived from an EMBL/GenBank/DDBJ whole genome shotgun (WGS) entry which is preliminary data.</text>
</comment>
<feature type="transmembrane region" description="Helical" evidence="1">
    <location>
        <begin position="12"/>
        <end position="30"/>
    </location>
</feature>
<sequence>MKTQTLFQLCRIGYMALVLLLSGYFIRLGLNGNYSLVFSLLWVIPLLLPLKGIITGNPYTYAWGSFILCLYLLHGLTLVYVADGAFYFAIVESLLIGALLIGFPYYARYRGRELGLGIKKKKK</sequence>
<reference evidence="2 3" key="1">
    <citation type="submission" date="2018-09" db="EMBL/GenBank/DDBJ databases">
        <title>Phylogeny of the Shewanellaceae, and recommendation for two new genera, Pseudoshewanella and Parashewanella.</title>
        <authorList>
            <person name="Wang G."/>
        </authorList>
    </citation>
    <scope>NUCLEOTIDE SEQUENCE [LARGE SCALE GENOMIC DNA]</scope>
    <source>
        <strain evidence="2 3">KCTC 22492</strain>
    </source>
</reference>